<sequence length="56" mass="6182">MTTNIKYREQDGNADSSVIDEVGVDHLPGQISQCLNCGFFAEGDFRPSARKFSIDT</sequence>
<name>A0ABU9R2N3_9BURK</name>
<evidence type="ECO:0000313" key="2">
    <source>
        <dbReference type="Proteomes" id="UP001481677"/>
    </source>
</evidence>
<proteinExistence type="predicted"/>
<dbReference type="Proteomes" id="UP001481677">
    <property type="component" value="Unassembled WGS sequence"/>
</dbReference>
<dbReference type="RefSeq" id="WP_158647082.1">
    <property type="nucleotide sequence ID" value="NZ_JAZHFZ010000008.1"/>
</dbReference>
<protein>
    <submittedName>
        <fullName evidence="1">Uncharacterized protein</fullName>
    </submittedName>
</protein>
<accession>A0ABU9R2N3</accession>
<organism evidence="1 2">
    <name type="scientific">Paraburkholderia azotifigens</name>
    <dbReference type="NCBI Taxonomy" id="2057004"/>
    <lineage>
        <taxon>Bacteria</taxon>
        <taxon>Pseudomonadati</taxon>
        <taxon>Pseudomonadota</taxon>
        <taxon>Betaproteobacteria</taxon>
        <taxon>Burkholderiales</taxon>
        <taxon>Burkholderiaceae</taxon>
        <taxon>Paraburkholderia</taxon>
    </lineage>
</organism>
<evidence type="ECO:0000313" key="1">
    <source>
        <dbReference type="EMBL" id="MEM5341302.1"/>
    </source>
</evidence>
<comment type="caution">
    <text evidence="1">The sequence shown here is derived from an EMBL/GenBank/DDBJ whole genome shotgun (WGS) entry which is preliminary data.</text>
</comment>
<dbReference type="EMBL" id="JAZHGA010000010">
    <property type="protein sequence ID" value="MEM5341302.1"/>
    <property type="molecule type" value="Genomic_DNA"/>
</dbReference>
<gene>
    <name evidence="1" type="ORF">V4C56_16935</name>
</gene>
<reference evidence="1 2" key="1">
    <citation type="submission" date="2024-01" db="EMBL/GenBank/DDBJ databases">
        <title>The diversity of rhizobia nodulating Mimosa spp. in eleven states of Brazil covering several biomes is determined by host plant, location, and edaphic factors.</title>
        <authorList>
            <person name="Rouws L."/>
            <person name="Barauna A."/>
            <person name="Beukes C."/>
            <person name="De Faria S.M."/>
            <person name="Gross E."/>
            <person name="Dos Reis Junior F.B."/>
            <person name="Simon M."/>
            <person name="Maluk M."/>
            <person name="Odee D.W."/>
            <person name="Kenicer G."/>
            <person name="Young J.P.W."/>
            <person name="Reis V.M."/>
            <person name="Zilli J."/>
            <person name="James E.K."/>
        </authorList>
    </citation>
    <scope>NUCLEOTIDE SEQUENCE [LARGE SCALE GENOMIC DNA]</scope>
    <source>
        <strain evidence="1 2">JPY530</strain>
    </source>
</reference>
<keyword evidence="2" id="KW-1185">Reference proteome</keyword>